<organism evidence="1 2">
    <name type="scientific">Auriscalpium vulgare</name>
    <dbReference type="NCBI Taxonomy" id="40419"/>
    <lineage>
        <taxon>Eukaryota</taxon>
        <taxon>Fungi</taxon>
        <taxon>Dikarya</taxon>
        <taxon>Basidiomycota</taxon>
        <taxon>Agaricomycotina</taxon>
        <taxon>Agaricomycetes</taxon>
        <taxon>Russulales</taxon>
        <taxon>Auriscalpiaceae</taxon>
        <taxon>Auriscalpium</taxon>
    </lineage>
</organism>
<name>A0ACB8S5M0_9AGAM</name>
<gene>
    <name evidence="1" type="ORF">FA95DRAFT_1602872</name>
</gene>
<dbReference type="EMBL" id="MU275854">
    <property type="protein sequence ID" value="KAI0051195.1"/>
    <property type="molecule type" value="Genomic_DNA"/>
</dbReference>
<sequence>MANEITTNQKTAQVVYEIAYAPASEACQRDSKAIEPALRIVRRKAAAGYGIFFGTADEEEPMVIVILAWPSLKTHYSFAHDAEYPAFLELLDPALGGPIIVNHVHFVQDPRGALAAPETKIVWLKQKEGVAKKALVKALDKIGSFLDAHAGRKCGEGKKHGGSVYGSTVEDPEMFIMIMGWESVEEAVEGEALEEMMAEMEKWATWRVVHFALREQVLRVGFEVQGVTGGVV</sequence>
<reference evidence="1" key="2">
    <citation type="journal article" date="2022" name="New Phytol.">
        <title>Evolutionary transition to the ectomycorrhizal habit in the genomes of a hyperdiverse lineage of mushroom-forming fungi.</title>
        <authorList>
            <person name="Looney B."/>
            <person name="Miyauchi S."/>
            <person name="Morin E."/>
            <person name="Drula E."/>
            <person name="Courty P.E."/>
            <person name="Kohler A."/>
            <person name="Kuo A."/>
            <person name="LaButti K."/>
            <person name="Pangilinan J."/>
            <person name="Lipzen A."/>
            <person name="Riley R."/>
            <person name="Andreopoulos W."/>
            <person name="He G."/>
            <person name="Johnson J."/>
            <person name="Nolan M."/>
            <person name="Tritt A."/>
            <person name="Barry K.W."/>
            <person name="Grigoriev I.V."/>
            <person name="Nagy L.G."/>
            <person name="Hibbett D."/>
            <person name="Henrissat B."/>
            <person name="Matheny P.B."/>
            <person name="Labbe J."/>
            <person name="Martin F.M."/>
        </authorList>
    </citation>
    <scope>NUCLEOTIDE SEQUENCE</scope>
    <source>
        <strain evidence="1">FP105234-sp</strain>
    </source>
</reference>
<comment type="caution">
    <text evidence="1">The sequence shown here is derived from an EMBL/GenBank/DDBJ whole genome shotgun (WGS) entry which is preliminary data.</text>
</comment>
<evidence type="ECO:0000313" key="1">
    <source>
        <dbReference type="EMBL" id="KAI0051195.1"/>
    </source>
</evidence>
<protein>
    <submittedName>
        <fullName evidence="1">Uncharacterized protein</fullName>
    </submittedName>
</protein>
<reference evidence="1" key="1">
    <citation type="submission" date="2021-02" db="EMBL/GenBank/DDBJ databases">
        <authorList>
            <consortium name="DOE Joint Genome Institute"/>
            <person name="Ahrendt S."/>
            <person name="Looney B.P."/>
            <person name="Miyauchi S."/>
            <person name="Morin E."/>
            <person name="Drula E."/>
            <person name="Courty P.E."/>
            <person name="Chicoki N."/>
            <person name="Fauchery L."/>
            <person name="Kohler A."/>
            <person name="Kuo A."/>
            <person name="Labutti K."/>
            <person name="Pangilinan J."/>
            <person name="Lipzen A."/>
            <person name="Riley R."/>
            <person name="Andreopoulos W."/>
            <person name="He G."/>
            <person name="Johnson J."/>
            <person name="Barry K.W."/>
            <person name="Grigoriev I.V."/>
            <person name="Nagy L."/>
            <person name="Hibbett D."/>
            <person name="Henrissat B."/>
            <person name="Matheny P.B."/>
            <person name="Labbe J."/>
            <person name="Martin F."/>
        </authorList>
    </citation>
    <scope>NUCLEOTIDE SEQUENCE</scope>
    <source>
        <strain evidence="1">FP105234-sp</strain>
    </source>
</reference>
<proteinExistence type="predicted"/>
<evidence type="ECO:0000313" key="2">
    <source>
        <dbReference type="Proteomes" id="UP000814033"/>
    </source>
</evidence>
<keyword evidence="2" id="KW-1185">Reference proteome</keyword>
<accession>A0ACB8S5M0</accession>
<dbReference type="Proteomes" id="UP000814033">
    <property type="component" value="Unassembled WGS sequence"/>
</dbReference>